<dbReference type="InterPro" id="IPR013783">
    <property type="entry name" value="Ig-like_fold"/>
</dbReference>
<dbReference type="SMART" id="SM01360">
    <property type="entry name" value="A2M"/>
    <property type="match status" value="1"/>
</dbReference>
<gene>
    <name evidence="14" type="primary">LOC106837426</name>
</gene>
<dbReference type="FunFam" id="1.50.10.20:FF:000001">
    <property type="entry name" value="CD109 isoform 1"/>
    <property type="match status" value="1"/>
</dbReference>
<reference evidence="14" key="3">
    <citation type="submission" date="2025-09" db="UniProtKB">
        <authorList>
            <consortium name="Ensembl"/>
        </authorList>
    </citation>
    <scope>IDENTIFICATION</scope>
</reference>
<dbReference type="PANTHER" id="PTHR11412:SF133">
    <property type="entry name" value="MURINOGLOBULIN-1-RELATED"/>
    <property type="match status" value="1"/>
</dbReference>
<dbReference type="SUPFAM" id="SSF49410">
    <property type="entry name" value="Alpha-macroglobulin receptor domain"/>
    <property type="match status" value="1"/>
</dbReference>
<dbReference type="FunFam" id="2.60.40.1930:FF:000002">
    <property type="entry name" value="PZP, alpha-2-macroglobulin like"/>
    <property type="match status" value="1"/>
</dbReference>
<dbReference type="Gene3D" id="2.60.40.1930">
    <property type="match status" value="2"/>
</dbReference>
<dbReference type="FunFam" id="2.60.40.1930:FF:000001">
    <property type="entry name" value="CD109 isoform 3"/>
    <property type="match status" value="1"/>
</dbReference>
<dbReference type="Gene3D" id="2.60.40.690">
    <property type="entry name" value="Alpha-macroglobulin, receptor-binding domain"/>
    <property type="match status" value="1"/>
</dbReference>
<keyword evidence="6" id="KW-0732">Signal</keyword>
<dbReference type="InterPro" id="IPR047565">
    <property type="entry name" value="Alpha-macroglob_thiol-ester_cl"/>
</dbReference>
<dbReference type="Proteomes" id="UP000694387">
    <property type="component" value="Chromosome 22"/>
</dbReference>
<dbReference type="GO" id="GO:0004867">
    <property type="term" value="F:serine-type endopeptidase inhibitor activity"/>
    <property type="evidence" value="ECO:0007669"/>
    <property type="project" value="UniProtKB-KW"/>
</dbReference>
<dbReference type="Pfam" id="PF07703">
    <property type="entry name" value="A2M_BRD"/>
    <property type="match status" value="1"/>
</dbReference>
<keyword evidence="5" id="KW-0646">Protease inhibitor</keyword>
<name>A0A8C4MHL6_EQUAS</name>
<dbReference type="Gene3D" id="1.50.10.20">
    <property type="match status" value="1"/>
</dbReference>
<dbReference type="InterPro" id="IPR036595">
    <property type="entry name" value="A-macroglobulin_rcpt-bd_sf"/>
</dbReference>
<comment type="subunit">
    <text evidence="3">Monomer.</text>
</comment>
<comment type="subcellular location">
    <subcellularLocation>
        <location evidence="1">Secreted</location>
    </subcellularLocation>
</comment>
<evidence type="ECO:0000256" key="9">
    <source>
        <dbReference type="ARBA" id="ARBA00023157"/>
    </source>
</evidence>
<evidence type="ECO:0000313" key="14">
    <source>
        <dbReference type="Ensembl" id="ENSEASP00005023226.2"/>
    </source>
</evidence>
<dbReference type="InterPro" id="IPR014756">
    <property type="entry name" value="Ig_E-set"/>
</dbReference>
<dbReference type="GeneTree" id="ENSGT00940000164557"/>
<dbReference type="SUPFAM" id="SSF81296">
    <property type="entry name" value="E set domains"/>
    <property type="match status" value="1"/>
</dbReference>
<dbReference type="GO" id="GO:0005615">
    <property type="term" value="C:extracellular space"/>
    <property type="evidence" value="ECO:0007669"/>
    <property type="project" value="InterPro"/>
</dbReference>
<dbReference type="Pfam" id="PF00207">
    <property type="entry name" value="A2M"/>
    <property type="match status" value="1"/>
</dbReference>
<evidence type="ECO:0000256" key="5">
    <source>
        <dbReference type="ARBA" id="ARBA00022690"/>
    </source>
</evidence>
<evidence type="ECO:0000256" key="3">
    <source>
        <dbReference type="ARBA" id="ARBA00011245"/>
    </source>
</evidence>
<dbReference type="FunFam" id="2.60.40.10:FF:000312">
    <property type="entry name" value="Alpha-2-macroglobulin like 1"/>
    <property type="match status" value="1"/>
</dbReference>
<keyword evidence="7" id="KW-0722">Serine protease inhibitor</keyword>
<reference evidence="14" key="2">
    <citation type="submission" date="2025-08" db="UniProtKB">
        <authorList>
            <consortium name="Ensembl"/>
        </authorList>
    </citation>
    <scope>IDENTIFICATION</scope>
</reference>
<evidence type="ECO:0000256" key="4">
    <source>
        <dbReference type="ARBA" id="ARBA00022525"/>
    </source>
</evidence>
<evidence type="ECO:0000256" key="2">
    <source>
        <dbReference type="ARBA" id="ARBA00010952"/>
    </source>
</evidence>
<dbReference type="InterPro" id="IPR041813">
    <property type="entry name" value="A2M_TED"/>
</dbReference>
<dbReference type="Pfam" id="PF17789">
    <property type="entry name" value="MG4"/>
    <property type="match status" value="1"/>
</dbReference>
<evidence type="ECO:0000313" key="15">
    <source>
        <dbReference type="Proteomes" id="UP000694387"/>
    </source>
</evidence>
<dbReference type="SMART" id="SM01359">
    <property type="entry name" value="A2M_N_2"/>
    <property type="match status" value="1"/>
</dbReference>
<sequence>MVLVPSSLHTETPEKSCLLLRCLNETVTVSASLESTKGKRSLFNDLIADKDLFHCVSFTLPRSSSFEDELFFSVQIKGPTHEFSKRTTVLVKNTESLVFIQTDKQIYTPGQSVKFRIVSVDKNFHPLHELVSLLYDPGMNRIMQWQNIQLENGLKQLSFSLSSEPIKGSYKIVILKQSGIKTEHSFTVEEFVLPKFEVRVKVPKVITVLDEEVNVTVCGIYTYGKPVPGHVTMSICRKYHYSFYRFGRNLEVPCEEVSQKVNSHGCIMQQVKTSVFQLKEQNCELTRTLTKLTFVKVDSHFRRGIPFFGQVCLVDGKGVPIPDELISIQANEANYSSNATTDEHGLVQFSIDTTNVTDSSLTVSVYHKEQSPCFSYYYCMTEKHKQAYHTANHVFSLSKSYVYLEAVAGPLPCGQIHTIQAHYILNGQVLGELKELVFYYLIMAKGSIIRTGVHILPLEPGKGCFSMSVPVESDIAPIAQLLLYAILPDGEVFGDFAKYEVENCLPNKVDLSFHPTRSLPASHAHLRVTASPQSLCALRAVDQSVLLMKPEAELSPASLYNLLPAKDFADFIHSSNQQKEDQKDCIKRDNVSIDGLMYSSVSHSNEEDVYSFMRVKPILSINILPLALPFVEYNEVIENFRVQPFTETVRNYFPETWIWDLVVVNSSGVAEVGATVPDTITEWKAGALCLSSGAGLGLSPTASLQAFQPFFLELTMPYSVIRGEAFTLKATVLNYLPKCIRVSVQLEASLDFMAIPVEKDQDSYCLCSNGRQTVSWLVTPKSLGNVNFSVSAETLQSSELCGNEVAVVPEIGRKDTVVKLLLVEPEGIKKEYAFNSLLCASDVGVSEKLSLKLPSKVVKESARASFSVLGDILGSAIKNTQNLLQMPYGCGEQNMVLFAPNIYVLKYLNETHQLTQEIKSKAIGYLNAGYQRQLNYKHRDGSYSAFGDQHGKKKGNTWLTAFVLKSLAQARAFIFIDETHITQALTWLSNKQKNDGCFKSSGSLLNNAIKGGVEDEVTLSTYITIALLEIPLPVTVAQHHPVCPHACGPESAWKTTQEEAHGSHVYTKALLAYAFALAGDQDKRREILKSLEEEAIKEHNATHWERPQKPKASVEHLYETQAPSAEVEMTSYVLLAYLTAQPTPTSEDLTSATHIVKWITKQQNSQGGFSSTQDTVVALHALSIYGAATFAGTGEAALVTIQSSGTFSTKFQVENTNRLLLQQVSLPDIPGEYSINVSGEGCVYIQALKYNVFLEKKESAFALQVQTIPQICDELKVHTSFQVSLEVSYTGSRPVSNMVIADVKMISGFIPLKPTVKMLELSSHVSRTEVSNNHVLIYVEQVTSQTLSFSFTVVQDIPVRDLKPAIVKVYDYYETGDIRKYHEGKAKQISKEN</sequence>
<dbReference type="InterPro" id="IPR001599">
    <property type="entry name" value="Macroglobln_a2"/>
</dbReference>
<evidence type="ECO:0008006" key="16">
    <source>
        <dbReference type="Google" id="ProtNLM"/>
    </source>
</evidence>
<dbReference type="Ensembl" id="ENSEAST00005025204.2">
    <property type="protein sequence ID" value="ENSEASP00005023226.2"/>
    <property type="gene ID" value="ENSEASG00005015884.2"/>
</dbReference>
<dbReference type="PROSITE" id="PS00477">
    <property type="entry name" value="ALPHA_2_MACROGLOBULIN"/>
    <property type="match status" value="1"/>
</dbReference>
<dbReference type="SMART" id="SM01361">
    <property type="entry name" value="A2M_recep"/>
    <property type="match status" value="1"/>
</dbReference>
<evidence type="ECO:0000256" key="10">
    <source>
        <dbReference type="ARBA" id="ARBA00023180"/>
    </source>
</evidence>
<accession>A0A8C4MHL6</accession>
<dbReference type="InterPro" id="IPR011626">
    <property type="entry name" value="Alpha-macroglobulin_TED"/>
</dbReference>
<dbReference type="InterPro" id="IPR041555">
    <property type="entry name" value="MG3"/>
</dbReference>
<feature type="domain" description="Alpha-2-macroglobulin bait region" evidence="11">
    <location>
        <begin position="402"/>
        <end position="548"/>
    </location>
</feature>
<reference evidence="14 15" key="1">
    <citation type="journal article" date="2020" name="Nat. Commun.">
        <title>Donkey genomes provide new insights into domestication and selection for coat color.</title>
        <authorList>
            <person name="Wang"/>
            <person name="C."/>
            <person name="Li"/>
            <person name="H."/>
            <person name="Guo"/>
            <person name="Y."/>
            <person name="Huang"/>
            <person name="J."/>
            <person name="Sun"/>
            <person name="Y."/>
            <person name="Min"/>
            <person name="J."/>
            <person name="Wang"/>
            <person name="J."/>
            <person name="Fang"/>
            <person name="X."/>
            <person name="Zhao"/>
            <person name="Z."/>
            <person name="Wang"/>
            <person name="S."/>
            <person name="Zhang"/>
            <person name="Y."/>
            <person name="Liu"/>
            <person name="Q."/>
            <person name="Jiang"/>
            <person name="Q."/>
            <person name="Wang"/>
            <person name="X."/>
            <person name="Guo"/>
            <person name="Y."/>
            <person name="Yang"/>
            <person name="C."/>
            <person name="Wang"/>
            <person name="Y."/>
            <person name="Tian"/>
            <person name="F."/>
            <person name="Zhuang"/>
            <person name="G."/>
            <person name="Fan"/>
            <person name="Y."/>
            <person name="Gao"/>
            <person name="Q."/>
            <person name="Li"/>
            <person name="Y."/>
            <person name="Ju"/>
            <person name="Z."/>
            <person name="Li"/>
            <person name="J."/>
            <person name="Li"/>
            <person name="R."/>
            <person name="Hou"/>
            <person name="M."/>
            <person name="Yang"/>
            <person name="G."/>
            <person name="Liu"/>
            <person name="G."/>
            <person name="Liu"/>
            <person name="W."/>
            <person name="Guo"/>
            <person name="J."/>
            <person name="Pan"/>
            <person name="S."/>
            <person name="Fan"/>
            <person name="G."/>
            <person name="Zhang"/>
            <person name="W."/>
            <person name="Zhang"/>
            <person name="R."/>
            <person name="Yu"/>
            <person name="J."/>
            <person name="Zhang"/>
            <person name="X."/>
            <person name="Yin"/>
            <person name="Q."/>
            <person name="Ji"/>
            <person name="C."/>
            <person name="Jin"/>
            <person name="Y."/>
            <person name="Yue"/>
            <person name="G."/>
            <person name="Liu"/>
            <person name="M."/>
            <person name="Xu"/>
            <person name="J."/>
            <person name="Liu"/>
            <person name="S."/>
            <person name="Jordana"/>
            <person name="J."/>
            <person name="Noce"/>
            <person name="A."/>
            <person name="Amills"/>
            <person name="M."/>
            <person name="Wu"/>
            <person name="D.D."/>
            <person name="Li"/>
            <person name="S."/>
            <person name="Zhou"/>
            <person name="X. and Zhong"/>
            <person name="J."/>
        </authorList>
    </citation>
    <scope>NUCLEOTIDE SEQUENCE [LARGE SCALE GENOMIC DNA]</scope>
</reference>
<dbReference type="Gene3D" id="2.20.130.20">
    <property type="match status" value="1"/>
</dbReference>
<dbReference type="InterPro" id="IPR008930">
    <property type="entry name" value="Terpenoid_cyclase/PrenylTrfase"/>
</dbReference>
<organism evidence="14 15">
    <name type="scientific">Equus asinus</name>
    <name type="common">Donkey</name>
    <name type="synonym">Equus africanus asinus</name>
    <dbReference type="NCBI Taxonomy" id="9793"/>
    <lineage>
        <taxon>Eukaryota</taxon>
        <taxon>Metazoa</taxon>
        <taxon>Chordata</taxon>
        <taxon>Craniata</taxon>
        <taxon>Vertebrata</taxon>
        <taxon>Euteleostomi</taxon>
        <taxon>Mammalia</taxon>
        <taxon>Eutheria</taxon>
        <taxon>Laurasiatheria</taxon>
        <taxon>Perissodactyla</taxon>
        <taxon>Equidae</taxon>
        <taxon>Equus</taxon>
    </lineage>
</organism>
<dbReference type="InterPro" id="IPR040839">
    <property type="entry name" value="MG4"/>
</dbReference>
<evidence type="ECO:0000259" key="12">
    <source>
        <dbReference type="SMART" id="SM01360"/>
    </source>
</evidence>
<dbReference type="InterPro" id="IPR009048">
    <property type="entry name" value="A-macroglobulin_rcpt-bd"/>
</dbReference>
<dbReference type="InterPro" id="IPR002890">
    <property type="entry name" value="MG2"/>
</dbReference>
<dbReference type="SUPFAM" id="SSF48239">
    <property type="entry name" value="Terpenoid cyclases/Protein prenyltransferases"/>
    <property type="match status" value="1"/>
</dbReference>
<keyword evidence="15" id="KW-1185">Reference proteome</keyword>
<keyword evidence="10" id="KW-0325">Glycoprotein</keyword>
<dbReference type="Pfam" id="PF07677">
    <property type="entry name" value="A2M_recep"/>
    <property type="match status" value="1"/>
</dbReference>
<protein>
    <recommendedName>
        <fullName evidence="16">Alpha-2-macroglobulin</fullName>
    </recommendedName>
</protein>
<dbReference type="InterPro" id="IPR050473">
    <property type="entry name" value="A2M/Complement_sys"/>
</dbReference>
<dbReference type="Pfam" id="PF17791">
    <property type="entry name" value="MG3"/>
    <property type="match status" value="1"/>
</dbReference>
<evidence type="ECO:0000259" key="13">
    <source>
        <dbReference type="SMART" id="SM01361"/>
    </source>
</evidence>
<dbReference type="PANTHER" id="PTHR11412">
    <property type="entry name" value="MACROGLOBULIN / COMPLEMENT"/>
    <property type="match status" value="1"/>
</dbReference>
<evidence type="ECO:0000256" key="7">
    <source>
        <dbReference type="ARBA" id="ARBA00022900"/>
    </source>
</evidence>
<comment type="similarity">
    <text evidence="2">Belongs to the protease inhibitor I39 (alpha-2-macroglobulin) family.</text>
</comment>
<keyword evidence="9" id="KW-1015">Disulfide bond</keyword>
<feature type="domain" description="Alpha-2-macroglobulin" evidence="12">
    <location>
        <begin position="656"/>
        <end position="746"/>
    </location>
</feature>
<evidence type="ECO:0000256" key="1">
    <source>
        <dbReference type="ARBA" id="ARBA00004613"/>
    </source>
</evidence>
<keyword evidence="4" id="KW-0964">Secreted</keyword>
<dbReference type="Pfam" id="PF07678">
    <property type="entry name" value="TED_complement"/>
    <property type="match status" value="1"/>
</dbReference>
<evidence type="ECO:0000256" key="6">
    <source>
        <dbReference type="ARBA" id="ARBA00022729"/>
    </source>
</evidence>
<dbReference type="Gene3D" id="2.60.40.1940">
    <property type="match status" value="1"/>
</dbReference>
<dbReference type="Pfam" id="PF01835">
    <property type="entry name" value="MG2"/>
    <property type="match status" value="1"/>
</dbReference>
<dbReference type="Gene3D" id="2.60.120.1540">
    <property type="match status" value="1"/>
</dbReference>
<evidence type="ECO:0000256" key="8">
    <source>
        <dbReference type="ARBA" id="ARBA00022966"/>
    </source>
</evidence>
<dbReference type="SMART" id="SM01419">
    <property type="entry name" value="Thiol-ester_cl"/>
    <property type="match status" value="1"/>
</dbReference>
<feature type="domain" description="Alpha-macroglobulin receptor-binding" evidence="13">
    <location>
        <begin position="1296"/>
        <end position="1381"/>
    </location>
</feature>
<dbReference type="InterPro" id="IPR019742">
    <property type="entry name" value="MacrogloblnA2_CS"/>
</dbReference>
<dbReference type="CDD" id="cd02897">
    <property type="entry name" value="A2M_2"/>
    <property type="match status" value="1"/>
</dbReference>
<dbReference type="Gene3D" id="2.60.40.10">
    <property type="entry name" value="Immunoglobulins"/>
    <property type="match status" value="2"/>
</dbReference>
<dbReference type="GO" id="GO:0002020">
    <property type="term" value="F:protease binding"/>
    <property type="evidence" value="ECO:0007669"/>
    <property type="project" value="TreeGrafter"/>
</dbReference>
<dbReference type="InterPro" id="IPR011625">
    <property type="entry name" value="A2M_N_BRD"/>
</dbReference>
<keyword evidence="8" id="KW-0882">Thioester bond</keyword>
<proteinExistence type="inferred from homology"/>
<evidence type="ECO:0000259" key="11">
    <source>
        <dbReference type="SMART" id="SM01359"/>
    </source>
</evidence>